<reference evidence="4" key="1">
    <citation type="submission" date="2023-07" db="EMBL/GenBank/DDBJ databases">
        <title>Sequencing the genomes of 1000 actinobacteria strains.</title>
        <authorList>
            <person name="Klenk H.-P."/>
        </authorList>
    </citation>
    <scope>NUCLEOTIDE SEQUENCE</scope>
    <source>
        <strain evidence="4">DSM 13068</strain>
    </source>
</reference>
<keyword evidence="3" id="KW-0472">Membrane</keyword>
<evidence type="ECO:0000256" key="1">
    <source>
        <dbReference type="SAM" id="Coils"/>
    </source>
</evidence>
<evidence type="ECO:0000256" key="3">
    <source>
        <dbReference type="SAM" id="Phobius"/>
    </source>
</evidence>
<feature type="region of interest" description="Disordered" evidence="2">
    <location>
        <begin position="1"/>
        <end position="239"/>
    </location>
</feature>
<feature type="coiled-coil region" evidence="1">
    <location>
        <begin position="269"/>
        <end position="296"/>
    </location>
</feature>
<sequence>MSPRRPRVPHAHSAQQARKSEEALRRAQQREHELEQQRAQQREQELQQERERQLRQERERERAEGQPQGPASLAQDTFSATAKGGDKGQQRVEAQAGNSASQRRLAKKQRRLEKTERRRAQREHAQKLAEARAQDTEERKARFHARQQQARQEPSPQGQSQQSQSQQGQAKQGQAKQERGSLAEPPTKPGRGLRAAAIRRRKARINDRLTERAALQGAIRSTGKRTPAEKNKPAPQQPVPAKSLSMRVIVLTIVIAISVVTVFPALTTLGQQTAELNKARADIAKAKSEQERLTRELKRWDDPEYIRQQSRNRLNVYAPGEKLYVPVGKPAKKKLASTNHPSGYRQGLPWVEGLWDSTVSLGVNPTTRFQDSEANAQEPEGEKD</sequence>
<feature type="transmembrane region" description="Helical" evidence="3">
    <location>
        <begin position="248"/>
        <end position="266"/>
    </location>
</feature>
<comment type="caution">
    <text evidence="4">The sequence shown here is derived from an EMBL/GenBank/DDBJ whole genome shotgun (WGS) entry which is preliminary data.</text>
</comment>
<dbReference type="RefSeq" id="WP_310245673.1">
    <property type="nucleotide sequence ID" value="NZ_JAVDXX010000001.1"/>
</dbReference>
<evidence type="ECO:0000256" key="2">
    <source>
        <dbReference type="SAM" id="MobiDB-lite"/>
    </source>
</evidence>
<feature type="compositionally biased region" description="Low complexity" evidence="2">
    <location>
        <begin position="146"/>
        <end position="175"/>
    </location>
</feature>
<dbReference type="EMBL" id="JAVDXX010000001">
    <property type="protein sequence ID" value="MDR7293058.1"/>
    <property type="molecule type" value="Genomic_DNA"/>
</dbReference>
<dbReference type="Proteomes" id="UP001180715">
    <property type="component" value="Unassembled WGS sequence"/>
</dbReference>
<feature type="region of interest" description="Disordered" evidence="2">
    <location>
        <begin position="365"/>
        <end position="384"/>
    </location>
</feature>
<dbReference type="Pfam" id="PF04977">
    <property type="entry name" value="DivIC"/>
    <property type="match status" value="1"/>
</dbReference>
<keyword evidence="5" id="KW-1185">Reference proteome</keyword>
<keyword evidence="4" id="KW-0418">Kinase</keyword>
<feature type="compositionally biased region" description="Basic and acidic residues" evidence="2">
    <location>
        <begin position="18"/>
        <end position="64"/>
    </location>
</feature>
<proteinExistence type="predicted"/>
<gene>
    <name evidence="4" type="ORF">J2S67_000326</name>
</gene>
<feature type="compositionally biased region" description="Basic residues" evidence="2">
    <location>
        <begin position="1"/>
        <end position="10"/>
    </location>
</feature>
<organism evidence="4 5">
    <name type="scientific">Pseudoglutamicibacter albus</name>
    <dbReference type="NCBI Taxonomy" id="98671"/>
    <lineage>
        <taxon>Bacteria</taxon>
        <taxon>Bacillati</taxon>
        <taxon>Actinomycetota</taxon>
        <taxon>Actinomycetes</taxon>
        <taxon>Micrococcales</taxon>
        <taxon>Micrococcaceae</taxon>
        <taxon>Pseudoglutamicibacter</taxon>
    </lineage>
</organism>
<keyword evidence="3" id="KW-1133">Transmembrane helix</keyword>
<dbReference type="GO" id="GO:0016301">
    <property type="term" value="F:kinase activity"/>
    <property type="evidence" value="ECO:0007669"/>
    <property type="project" value="UniProtKB-KW"/>
</dbReference>
<evidence type="ECO:0000313" key="5">
    <source>
        <dbReference type="Proteomes" id="UP001180715"/>
    </source>
</evidence>
<feature type="compositionally biased region" description="Basic and acidic residues" evidence="2">
    <location>
        <begin position="112"/>
        <end position="140"/>
    </location>
</feature>
<protein>
    <submittedName>
        <fullName evidence="4">Chemotaxis protein histidine kinase CheA</fullName>
    </submittedName>
</protein>
<feature type="compositionally biased region" description="Polar residues" evidence="2">
    <location>
        <begin position="365"/>
        <end position="375"/>
    </location>
</feature>
<name>A0ABU1YXH8_9MICC</name>
<keyword evidence="1" id="KW-0175">Coiled coil</keyword>
<dbReference type="InterPro" id="IPR007060">
    <property type="entry name" value="FtsL/DivIC"/>
</dbReference>
<evidence type="ECO:0000313" key="4">
    <source>
        <dbReference type="EMBL" id="MDR7293058.1"/>
    </source>
</evidence>
<keyword evidence="3" id="KW-0812">Transmembrane</keyword>
<keyword evidence="4" id="KW-0808">Transferase</keyword>
<accession>A0ABU1YXH8</accession>